<organism evidence="1 2">
    <name type="scientific">Parageobacillus thermantarcticus</name>
    <dbReference type="NCBI Taxonomy" id="186116"/>
    <lineage>
        <taxon>Bacteria</taxon>
        <taxon>Bacillati</taxon>
        <taxon>Bacillota</taxon>
        <taxon>Bacilli</taxon>
        <taxon>Bacillales</taxon>
        <taxon>Anoxybacillaceae</taxon>
        <taxon>Parageobacillus</taxon>
    </lineage>
</organism>
<accession>A0A1I0TM76</accession>
<evidence type="ECO:0000313" key="1">
    <source>
        <dbReference type="EMBL" id="SFA52643.1"/>
    </source>
</evidence>
<dbReference type="EMBL" id="FOJS01000037">
    <property type="protein sequence ID" value="SFA52643.1"/>
    <property type="molecule type" value="Genomic_DNA"/>
</dbReference>
<dbReference type="Proteomes" id="UP000198650">
    <property type="component" value="Unassembled WGS sequence"/>
</dbReference>
<protein>
    <submittedName>
        <fullName evidence="1">Uncharacterized protein</fullName>
    </submittedName>
</protein>
<evidence type="ECO:0000313" key="2">
    <source>
        <dbReference type="Proteomes" id="UP000198650"/>
    </source>
</evidence>
<name>A0A1I0TM76_9BACL</name>
<dbReference type="STRING" id="186116.SAMN05192569_103716"/>
<gene>
    <name evidence="1" type="ORF">SAMN05192569_103716</name>
</gene>
<dbReference type="AlphaFoldDB" id="A0A1I0TM76"/>
<reference evidence="2" key="1">
    <citation type="submission" date="2016-10" db="EMBL/GenBank/DDBJ databases">
        <authorList>
            <person name="Varghese N."/>
            <person name="Submissions S."/>
        </authorList>
    </citation>
    <scope>NUCLEOTIDE SEQUENCE [LARGE SCALE GENOMIC DNA]</scope>
    <source>
        <strain evidence="2">M1</strain>
    </source>
</reference>
<sequence length="129" mass="15346">MFDSLPQGIKISITRSISNSFLKYMETIGWDEKKYSLEDFIIYWRDYAQKSASWFVKIDDGMKSSPDFHKALAEKINEVIEKILTEAPTKKEIRELEELIKQLKIDDIDYSCRMEAKYHIERLKKKLET</sequence>
<proteinExistence type="predicted"/>
<keyword evidence="2" id="KW-1185">Reference proteome</keyword>
<dbReference type="OrthoDB" id="2737829at2"/>